<dbReference type="EC" id="1.4.99.-" evidence="4"/>
<dbReference type="GO" id="GO:0016491">
    <property type="term" value="F:oxidoreductase activity"/>
    <property type="evidence" value="ECO:0007669"/>
    <property type="project" value="UniProtKB-KW"/>
</dbReference>
<keyword evidence="2 4" id="KW-0560">Oxidoreductase</keyword>
<evidence type="ECO:0000256" key="2">
    <source>
        <dbReference type="ARBA" id="ARBA00023002"/>
    </source>
</evidence>
<comment type="caution">
    <text evidence="4">The sequence shown here is derived from an EMBL/GenBank/DDBJ whole genome shotgun (WGS) entry which is preliminary data.</text>
</comment>
<evidence type="ECO:0000256" key="1">
    <source>
        <dbReference type="ARBA" id="ARBA00009410"/>
    </source>
</evidence>
<gene>
    <name evidence="4" type="ORF">Q8A70_28320</name>
</gene>
<dbReference type="Pfam" id="PF01266">
    <property type="entry name" value="DAO"/>
    <property type="match status" value="1"/>
</dbReference>
<proteinExistence type="inferred from homology"/>
<dbReference type="InterPro" id="IPR006076">
    <property type="entry name" value="FAD-dep_OxRdtase"/>
</dbReference>
<evidence type="ECO:0000313" key="4">
    <source>
        <dbReference type="EMBL" id="MDQ7251626.1"/>
    </source>
</evidence>
<feature type="domain" description="FAD dependent oxidoreductase" evidence="3">
    <location>
        <begin position="2"/>
        <end position="398"/>
    </location>
</feature>
<comment type="similarity">
    <text evidence="1">Belongs to the DadA oxidoreductase family.</text>
</comment>
<name>A0ABU0YV82_9PROT</name>
<reference evidence="5" key="1">
    <citation type="submission" date="2023-08" db="EMBL/GenBank/DDBJ databases">
        <title>Rhodospirillaceae gen. nov., a novel taxon isolated from the Yangtze River Yuezi River estuary sludge.</title>
        <authorList>
            <person name="Ruan L."/>
        </authorList>
    </citation>
    <scope>NUCLEOTIDE SEQUENCE [LARGE SCALE GENOMIC DNA]</scope>
    <source>
        <strain evidence="5">R-7</strain>
    </source>
</reference>
<dbReference type="Gene3D" id="3.30.9.10">
    <property type="entry name" value="D-Amino Acid Oxidase, subunit A, domain 2"/>
    <property type="match status" value="1"/>
</dbReference>
<accession>A0ABU0YV82</accession>
<organism evidence="4 5">
    <name type="scientific">Dongia sedimenti</name>
    <dbReference type="NCBI Taxonomy" id="3064282"/>
    <lineage>
        <taxon>Bacteria</taxon>
        <taxon>Pseudomonadati</taxon>
        <taxon>Pseudomonadota</taxon>
        <taxon>Alphaproteobacteria</taxon>
        <taxon>Rhodospirillales</taxon>
        <taxon>Dongiaceae</taxon>
        <taxon>Dongia</taxon>
    </lineage>
</organism>
<dbReference type="EMBL" id="JAUYVI010000014">
    <property type="protein sequence ID" value="MDQ7251626.1"/>
    <property type="molecule type" value="Genomic_DNA"/>
</dbReference>
<dbReference type="NCBIfam" id="NF001933">
    <property type="entry name" value="PRK00711.1"/>
    <property type="match status" value="1"/>
</dbReference>
<dbReference type="PANTHER" id="PTHR13847">
    <property type="entry name" value="SARCOSINE DEHYDROGENASE-RELATED"/>
    <property type="match status" value="1"/>
</dbReference>
<dbReference type="RefSeq" id="WP_379962167.1">
    <property type="nucleotide sequence ID" value="NZ_JAUYVI010000014.1"/>
</dbReference>
<keyword evidence="5" id="KW-1185">Reference proteome</keyword>
<dbReference type="SUPFAM" id="SSF51905">
    <property type="entry name" value="FAD/NAD(P)-binding domain"/>
    <property type="match status" value="1"/>
</dbReference>
<dbReference type="InterPro" id="IPR036188">
    <property type="entry name" value="FAD/NAD-bd_sf"/>
</dbReference>
<dbReference type="SUPFAM" id="SSF54373">
    <property type="entry name" value="FAD-linked reductases, C-terminal domain"/>
    <property type="match status" value="1"/>
</dbReference>
<dbReference type="Proteomes" id="UP001230156">
    <property type="component" value="Unassembled WGS sequence"/>
</dbReference>
<evidence type="ECO:0000313" key="5">
    <source>
        <dbReference type="Proteomes" id="UP001230156"/>
    </source>
</evidence>
<evidence type="ECO:0000259" key="3">
    <source>
        <dbReference type="Pfam" id="PF01266"/>
    </source>
</evidence>
<sequence length="415" mass="44701">MRVVVLGAGLIGTATAYYLARAGHEVVVIDRQRQAGLETSFANGALLTPSTSDSWAAPGTPQKILKWFGQEDAPMLLRLRAVPGMIGWGLRFLRECRPERWEANTEAVLKLALFSMAALDRLQADEALEFDRNPPGLIKLFRDPLSMDSALRASALYQRLGVDCTALEPDGCVAVEPALRPIRDKISGGVHYPADGSGDALKFTQALAERARALGVSFLFGHEITGFSTESDRVTAVETNQGAIRGEAFVLALGSFSTLLGRKLGLSLPVYPAKGYSITVAAPGWNGAPRIPIADDGRKVAVVPLGDRLRVAGTVEFDGYETRLNSTRGRMLVDGLGDIYPDYPREGRIEHWSGLRPLTPDGRPIIGRSRWRNLFLNTGHGPLGWTLAAGSGLAMAELVAGNSPSIDLASFSPER</sequence>
<dbReference type="PANTHER" id="PTHR13847:SF280">
    <property type="entry name" value="D-AMINO ACID DEHYDROGENASE"/>
    <property type="match status" value="1"/>
</dbReference>
<protein>
    <submittedName>
        <fullName evidence="4">D-amino acid dehydrogenase</fullName>
        <ecNumber evidence="4">1.4.99.-</ecNumber>
    </submittedName>
</protein>
<dbReference type="Gene3D" id="3.50.50.60">
    <property type="entry name" value="FAD/NAD(P)-binding domain"/>
    <property type="match status" value="2"/>
</dbReference>